<evidence type="ECO:0000313" key="12">
    <source>
        <dbReference type="Proteomes" id="UP000186817"/>
    </source>
</evidence>
<evidence type="ECO:0000256" key="6">
    <source>
        <dbReference type="ARBA" id="ARBA00023270"/>
    </source>
</evidence>
<dbReference type="EC" id="4.3.3.6" evidence="3"/>
<keyword evidence="4" id="KW-0663">Pyridoxal phosphate</keyword>
<keyword evidence="5" id="KW-0456">Lyase</keyword>
<feature type="domain" description="PdxS/SNZ N-terminal" evidence="10">
    <location>
        <begin position="334"/>
        <end position="479"/>
    </location>
</feature>
<evidence type="ECO:0000256" key="5">
    <source>
        <dbReference type="ARBA" id="ARBA00023239"/>
    </source>
</evidence>
<dbReference type="GO" id="GO:0042823">
    <property type="term" value="P:pyridoxal phosphate biosynthetic process"/>
    <property type="evidence" value="ECO:0007669"/>
    <property type="project" value="InterPro"/>
</dbReference>
<dbReference type="Gene3D" id="3.20.20.70">
    <property type="entry name" value="Aldolase class I"/>
    <property type="match status" value="3"/>
</dbReference>
<dbReference type="Pfam" id="PF01680">
    <property type="entry name" value="SOR_SNZ"/>
    <property type="match status" value="2"/>
</dbReference>
<evidence type="ECO:0000256" key="7">
    <source>
        <dbReference type="ARBA" id="ARBA00047992"/>
    </source>
</evidence>
<feature type="compositionally biased region" description="Basic and acidic residues" evidence="9">
    <location>
        <begin position="915"/>
        <end position="926"/>
    </location>
</feature>
<dbReference type="PANTHER" id="PTHR31829">
    <property type="entry name" value="PYRIDOXAL 5'-PHOSPHATE SYNTHASE SUBUNIT SNZ1-RELATED"/>
    <property type="match status" value="1"/>
</dbReference>
<protein>
    <recommendedName>
        <fullName evidence="3">pyridoxal 5'-phosphate synthase (glutamine hydrolyzing)</fullName>
        <ecNumber evidence="3">4.3.3.6</ecNumber>
    </recommendedName>
</protein>
<feature type="region of interest" description="Disordered" evidence="9">
    <location>
        <begin position="897"/>
        <end position="935"/>
    </location>
</feature>
<dbReference type="InterPro" id="IPR011060">
    <property type="entry name" value="RibuloseP-bd_barrel"/>
</dbReference>
<dbReference type="EMBL" id="LSRX01000671">
    <property type="protein sequence ID" value="OLP91312.1"/>
    <property type="molecule type" value="Genomic_DNA"/>
</dbReference>
<evidence type="ECO:0000256" key="2">
    <source>
        <dbReference type="ARBA" id="ARBA00007281"/>
    </source>
</evidence>
<dbReference type="Proteomes" id="UP000186817">
    <property type="component" value="Unassembled WGS sequence"/>
</dbReference>
<organism evidence="11 12">
    <name type="scientific">Symbiodinium microadriaticum</name>
    <name type="common">Dinoflagellate</name>
    <name type="synonym">Zooxanthella microadriatica</name>
    <dbReference type="NCBI Taxonomy" id="2951"/>
    <lineage>
        <taxon>Eukaryota</taxon>
        <taxon>Sar</taxon>
        <taxon>Alveolata</taxon>
        <taxon>Dinophyceae</taxon>
        <taxon>Suessiales</taxon>
        <taxon>Symbiodiniaceae</taxon>
        <taxon>Symbiodinium</taxon>
    </lineage>
</organism>
<comment type="similarity">
    <text evidence="2 8">Belongs to the PdxS/SNZ family.</text>
</comment>
<comment type="catalytic activity">
    <reaction evidence="7">
        <text>aldehydo-D-ribose 5-phosphate + D-glyceraldehyde 3-phosphate + L-glutamine = pyridoxal 5'-phosphate + L-glutamate + phosphate + 3 H2O + H(+)</text>
        <dbReference type="Rhea" id="RHEA:31507"/>
        <dbReference type="ChEBI" id="CHEBI:15377"/>
        <dbReference type="ChEBI" id="CHEBI:15378"/>
        <dbReference type="ChEBI" id="CHEBI:29985"/>
        <dbReference type="ChEBI" id="CHEBI:43474"/>
        <dbReference type="ChEBI" id="CHEBI:58273"/>
        <dbReference type="ChEBI" id="CHEBI:58359"/>
        <dbReference type="ChEBI" id="CHEBI:59776"/>
        <dbReference type="ChEBI" id="CHEBI:597326"/>
        <dbReference type="EC" id="4.3.3.6"/>
    </reaction>
</comment>
<evidence type="ECO:0000259" key="10">
    <source>
        <dbReference type="Pfam" id="PF01680"/>
    </source>
</evidence>
<dbReference type="PROSITE" id="PS51129">
    <property type="entry name" value="PDXS_SNZ_2"/>
    <property type="match status" value="3"/>
</dbReference>
<accession>A0A1Q9D7X5</accession>
<proteinExistence type="inferred from homology"/>
<gene>
    <name evidence="11" type="primary">pdx1</name>
    <name evidence="11" type="ORF">AK812_SmicGene27001</name>
</gene>
<dbReference type="PANTHER" id="PTHR31829:SF0">
    <property type="entry name" value="PYRIDOXAL 5'-PHOSPHATE SYNTHASE SUBUNIT SNZ1-RELATED"/>
    <property type="match status" value="1"/>
</dbReference>
<sequence length="935" mass="105917">MAEAKRNVAEGTDRVKKGLPAMLKGGVIMDVMNKEQAKIAEEAGACAVMALERIPADIRQSKGVARMSDPKMIKEIYRSTSWLKPLGRQKSADDSFGAMVGRLPKVRRRLPKVPRIAWKRLLEPGKPVRLPRYADTALRLMAVSVMPRGSTPTAGQKREKFAELQLIRKTSGAEDHRSRQRFALWRFRARRSAWHARPLKALLNCSDWNTYLSAVGYPLLVLGTLEGALTPLQKTQAADETQAEDQSTGMVRPNTVDEFYDAVEAHLRQHGRTPMRRLGNFVALPPAGQSLKLKKLLLERRDRFIIDLSGSVEINHSRRWRWSSQGLVTKRRRTAEIVNSVSIPVMAKCRIGHFVESQVLQQIGVDCIDESEVLTVADEGNHVNKTKFKVPFVCGCRNLGEALRRVAEGASMIRTKGEAGTGDVVEAVRHIRTLHKEMRMVQMMDEDELFTYAKEIGAPIDLVQHVKKTGKLPVVNFAAGGVATPADAALCMQLGVDGVFVGSGVCIVSLIICVLLNHLAGHLAFAAPVGRRVLFRLTRCKEQLPSTIDVSAVRRKFIRLGMDGFLGESEEQRAARRERRQSFEEVGEFDFLFKENDKDWEQSDQTEEDRGLFAMHEEALVQAMEDGTIFWRPRINGDLSFKRLRDEPDPEKIERWARQQAKEGRKRYGCQLPPILMFFCIFKSEDPAKRAKAIVKAVTHFNDPQGAGLSDDQLQLSERSVRSLGWFRNIVLRFFCWQMRRSYMELVLQEKQRSISASMAAWGRAQHDLPAEEVLERTIGRVDEATATRLRADFEWLSNQLRQEPARNDRAWILTTGNQFCPAKHVMQQQLWPAMVAALQQQLMEELVAEVADTIFNMASSMWYQDYLTALLPWLQSDDQLRFQQWFQEYERLQFLSLPGPSEPAEEDDGPHPTAADRHGLPRGSRDPPPPGDDL</sequence>
<dbReference type="GO" id="GO:0036381">
    <property type="term" value="F:pyridoxal 5'-phosphate synthase (glutamine hydrolysing) activity"/>
    <property type="evidence" value="ECO:0007669"/>
    <property type="project" value="UniProtKB-EC"/>
</dbReference>
<keyword evidence="6" id="KW-0704">Schiff base</keyword>
<dbReference type="InterPro" id="IPR013785">
    <property type="entry name" value="Aldolase_TIM"/>
</dbReference>
<evidence type="ECO:0000256" key="1">
    <source>
        <dbReference type="ARBA" id="ARBA00004737"/>
    </source>
</evidence>
<reference evidence="11 12" key="1">
    <citation type="submission" date="2016-02" db="EMBL/GenBank/DDBJ databases">
        <title>Genome analysis of coral dinoflagellate symbionts highlights evolutionary adaptations to a symbiotic lifestyle.</title>
        <authorList>
            <person name="Aranda M."/>
            <person name="Li Y."/>
            <person name="Liew Y.J."/>
            <person name="Baumgarten S."/>
            <person name="Simakov O."/>
            <person name="Wilson M."/>
            <person name="Piel J."/>
            <person name="Ashoor H."/>
            <person name="Bougouffa S."/>
            <person name="Bajic V.B."/>
            <person name="Ryu T."/>
            <person name="Ravasi T."/>
            <person name="Bayer T."/>
            <person name="Micklem G."/>
            <person name="Kim H."/>
            <person name="Bhak J."/>
            <person name="Lajeunesse T.C."/>
            <person name="Voolstra C.R."/>
        </authorList>
    </citation>
    <scope>NUCLEOTIDE SEQUENCE [LARGE SCALE GENOMIC DNA]</scope>
    <source>
        <strain evidence="11 12">CCMP2467</strain>
    </source>
</reference>
<evidence type="ECO:0000313" key="11">
    <source>
        <dbReference type="EMBL" id="OLP91312.1"/>
    </source>
</evidence>
<dbReference type="AlphaFoldDB" id="A0A1Q9D7X5"/>
<dbReference type="GO" id="GO:0008615">
    <property type="term" value="P:pyridoxine biosynthetic process"/>
    <property type="evidence" value="ECO:0007669"/>
    <property type="project" value="TreeGrafter"/>
</dbReference>
<dbReference type="PROSITE" id="PS01235">
    <property type="entry name" value="PDXS_SNZ_1"/>
    <property type="match status" value="1"/>
</dbReference>
<evidence type="ECO:0000256" key="9">
    <source>
        <dbReference type="SAM" id="MobiDB-lite"/>
    </source>
</evidence>
<dbReference type="OrthoDB" id="1660966at2759"/>
<dbReference type="InterPro" id="IPR001852">
    <property type="entry name" value="PdxS/SNZ"/>
</dbReference>
<dbReference type="SUPFAM" id="SSF51366">
    <property type="entry name" value="Ribulose-phoshate binding barrel"/>
    <property type="match status" value="2"/>
</dbReference>
<feature type="domain" description="PdxS/SNZ N-terminal" evidence="10">
    <location>
        <begin position="13"/>
        <end position="79"/>
    </location>
</feature>
<comment type="caution">
    <text evidence="11">The sequence shown here is derived from an EMBL/GenBank/DDBJ whole genome shotgun (WGS) entry which is preliminary data.</text>
</comment>
<comment type="pathway">
    <text evidence="1">Cofactor biosynthesis; pyridoxal 5'-phosphate biosynthesis.</text>
</comment>
<keyword evidence="12" id="KW-1185">Reference proteome</keyword>
<evidence type="ECO:0000256" key="8">
    <source>
        <dbReference type="PROSITE-ProRule" id="PRU00481"/>
    </source>
</evidence>
<evidence type="ECO:0000256" key="3">
    <source>
        <dbReference type="ARBA" id="ARBA00012084"/>
    </source>
</evidence>
<dbReference type="GO" id="GO:0006520">
    <property type="term" value="P:amino acid metabolic process"/>
    <property type="evidence" value="ECO:0007669"/>
    <property type="project" value="TreeGrafter"/>
</dbReference>
<name>A0A1Q9D7X5_SYMMI</name>
<evidence type="ECO:0000256" key="4">
    <source>
        <dbReference type="ARBA" id="ARBA00022898"/>
    </source>
</evidence>
<dbReference type="InterPro" id="IPR033755">
    <property type="entry name" value="PdxS/SNZ_N"/>
</dbReference>